<dbReference type="AlphaFoldDB" id="A0A1S1LGC1"/>
<dbReference type="Gene3D" id="3.40.630.30">
    <property type="match status" value="1"/>
</dbReference>
<evidence type="ECO:0000259" key="1">
    <source>
        <dbReference type="PROSITE" id="PS51186"/>
    </source>
</evidence>
<accession>A0A1S1LGC1</accession>
<organism evidence="2 3">
    <name type="scientific">Mycobacteroides chelonae</name>
    <name type="common">Mycobacterium chelonae</name>
    <dbReference type="NCBI Taxonomy" id="1774"/>
    <lineage>
        <taxon>Bacteria</taxon>
        <taxon>Bacillati</taxon>
        <taxon>Actinomycetota</taxon>
        <taxon>Actinomycetes</taxon>
        <taxon>Mycobacteriales</taxon>
        <taxon>Mycobacteriaceae</taxon>
        <taxon>Mycobacteroides</taxon>
    </lineage>
</organism>
<dbReference type="InterPro" id="IPR016181">
    <property type="entry name" value="Acyl_CoA_acyltransferase"/>
</dbReference>
<sequence>MDSENVMDTVIESGHLPSRLNEELAQIRALLPEARMAAHDNDRELERCAAVRLATALERNMPAKRSIARKLVHMLPGDLRPIPKDEDTDPDEPLGFGFAPQHFDYHDPRLPVRRFNVSHFLKDGSLSLNDIVVDDEYRGRGLGSAALEHLCRTADHYGFSIGGCIARQPLRYPRSEQEIEETEQRSLRLARWYGRHGFTVTPNNNGTYLHARMRRPAANRQRETAR</sequence>
<evidence type="ECO:0000313" key="3">
    <source>
        <dbReference type="Proteomes" id="UP000180043"/>
    </source>
</evidence>
<feature type="domain" description="N-acetyltransferase" evidence="1">
    <location>
        <begin position="58"/>
        <end position="218"/>
    </location>
</feature>
<dbReference type="GO" id="GO:0016747">
    <property type="term" value="F:acyltransferase activity, transferring groups other than amino-acyl groups"/>
    <property type="evidence" value="ECO:0007669"/>
    <property type="project" value="InterPro"/>
</dbReference>
<dbReference type="Pfam" id="PF13508">
    <property type="entry name" value="Acetyltransf_7"/>
    <property type="match status" value="1"/>
</dbReference>
<reference evidence="2 3" key="1">
    <citation type="submission" date="2016-10" db="EMBL/GenBank/DDBJ databases">
        <title>Evaluation of Human, Veterinary and Environmental Mycobacterium chelonae Isolates by Core Genome Phylogenomic Analysis, Targeted Gene Comparison, and Anti-microbial Susceptibility Patterns: A Tale of Mistaken Identities.</title>
        <authorList>
            <person name="Fogelson S.B."/>
            <person name="Camus A.C."/>
            <person name="Lorenz W."/>
            <person name="Vasireddy R."/>
            <person name="Vasireddy S."/>
            <person name="Smith T."/>
            <person name="Brown-Elliott B.A."/>
            <person name="Wallace R.J.Jr."/>
            <person name="Hasan N.A."/>
            <person name="Reischl U."/>
            <person name="Sanchez S."/>
        </authorList>
    </citation>
    <scope>NUCLEOTIDE SEQUENCE [LARGE SCALE GENOMIC DNA]</scope>
    <source>
        <strain evidence="2 3">15515</strain>
    </source>
</reference>
<dbReference type="SUPFAM" id="SSF55729">
    <property type="entry name" value="Acyl-CoA N-acyltransferases (Nat)"/>
    <property type="match status" value="1"/>
</dbReference>
<dbReference type="InterPro" id="IPR000182">
    <property type="entry name" value="GNAT_dom"/>
</dbReference>
<name>A0A1S1LGC1_MYCCH</name>
<comment type="caution">
    <text evidence="2">The sequence shown here is derived from an EMBL/GenBank/DDBJ whole genome shotgun (WGS) entry which is preliminary data.</text>
</comment>
<protein>
    <recommendedName>
        <fullName evidence="1">N-acetyltransferase domain-containing protein</fullName>
    </recommendedName>
</protein>
<gene>
    <name evidence="2" type="ORF">BKG82_27145</name>
</gene>
<dbReference type="Proteomes" id="UP000180043">
    <property type="component" value="Unassembled WGS sequence"/>
</dbReference>
<dbReference type="EMBL" id="MLIQ01000042">
    <property type="protein sequence ID" value="OHU47331.1"/>
    <property type="molecule type" value="Genomic_DNA"/>
</dbReference>
<dbReference type="PROSITE" id="PS51186">
    <property type="entry name" value="GNAT"/>
    <property type="match status" value="1"/>
</dbReference>
<evidence type="ECO:0000313" key="2">
    <source>
        <dbReference type="EMBL" id="OHU47331.1"/>
    </source>
</evidence>
<dbReference type="CDD" id="cd04301">
    <property type="entry name" value="NAT_SF"/>
    <property type="match status" value="1"/>
</dbReference>
<proteinExistence type="predicted"/>